<evidence type="ECO:0000256" key="9">
    <source>
        <dbReference type="RuleBase" id="RU363037"/>
    </source>
</evidence>
<dbReference type="InterPro" id="IPR020058">
    <property type="entry name" value="Glu/Gln-tRNA-synth_Ib_cat-dom"/>
</dbReference>
<dbReference type="GO" id="GO:0016874">
    <property type="term" value="F:ligase activity"/>
    <property type="evidence" value="ECO:0007669"/>
    <property type="project" value="UniProtKB-KW"/>
</dbReference>
<keyword evidence="7 9" id="KW-0030">Aminoacyl-tRNA synthetase</keyword>
<feature type="domain" description="Glutamyl/glutaminyl-tRNA synthetase class Ib anti-codon binding" evidence="11">
    <location>
        <begin position="501"/>
        <end position="588"/>
    </location>
</feature>
<dbReference type="PRINTS" id="PR00987">
    <property type="entry name" value="TRNASYNTHGLU"/>
</dbReference>
<keyword evidence="14" id="KW-1185">Reference proteome</keyword>
<gene>
    <name evidence="13" type="ORF">TCON_1871</name>
</gene>
<proteinExistence type="inferred from homology"/>
<protein>
    <recommendedName>
        <fullName evidence="2">glutamine--tRNA ligase</fullName>
        <ecNumber evidence="2">6.1.1.18</ecNumber>
    </recommendedName>
</protein>
<dbReference type="InterPro" id="IPR001412">
    <property type="entry name" value="aa-tRNA-synth_I_CS"/>
</dbReference>
<evidence type="ECO:0000256" key="8">
    <source>
        <dbReference type="ARBA" id="ARBA00048270"/>
    </source>
</evidence>
<evidence type="ECO:0000313" key="13">
    <source>
        <dbReference type="EMBL" id="KAF7682915.1"/>
    </source>
</evidence>
<dbReference type="EMBL" id="SBIQ01000158">
    <property type="protein sequence ID" value="KAF7682915.1"/>
    <property type="molecule type" value="Genomic_DNA"/>
</dbReference>
<dbReference type="Pfam" id="PF03950">
    <property type="entry name" value="tRNA-synt_1c_C"/>
    <property type="match status" value="1"/>
</dbReference>
<dbReference type="PANTHER" id="PTHR43097:SF4">
    <property type="entry name" value="GLUTAMINE--TRNA LIGASE"/>
    <property type="match status" value="1"/>
</dbReference>
<dbReference type="Pfam" id="PF20974">
    <property type="entry name" value="tRNA-synt_1c_C2"/>
    <property type="match status" value="1"/>
</dbReference>
<organism evidence="13 14">
    <name type="scientific">Astathelohania contejeani</name>
    <dbReference type="NCBI Taxonomy" id="164912"/>
    <lineage>
        <taxon>Eukaryota</taxon>
        <taxon>Fungi</taxon>
        <taxon>Fungi incertae sedis</taxon>
        <taxon>Microsporidia</taxon>
        <taxon>Astathelohaniidae</taxon>
        <taxon>Astathelohania</taxon>
    </lineage>
</organism>
<dbReference type="NCBIfam" id="TIGR00440">
    <property type="entry name" value="glnS"/>
    <property type="match status" value="1"/>
</dbReference>
<dbReference type="InterPro" id="IPR050132">
    <property type="entry name" value="Gln/Glu-tRNA_Ligase"/>
</dbReference>
<evidence type="ECO:0000256" key="7">
    <source>
        <dbReference type="ARBA" id="ARBA00023146"/>
    </source>
</evidence>
<keyword evidence="3 9" id="KW-0436">Ligase</keyword>
<name>A0ABQ7HXM1_9MICR</name>
<keyword evidence="4 9" id="KW-0547">Nucleotide-binding</keyword>
<accession>A0ABQ7HXM1</accession>
<comment type="caution">
    <text evidence="13">The sequence shown here is derived from an EMBL/GenBank/DDBJ whole genome shotgun (WGS) entry which is preliminary data.</text>
</comment>
<evidence type="ECO:0000256" key="1">
    <source>
        <dbReference type="ARBA" id="ARBA00005594"/>
    </source>
</evidence>
<dbReference type="InterPro" id="IPR014729">
    <property type="entry name" value="Rossmann-like_a/b/a_fold"/>
</dbReference>
<keyword evidence="5 9" id="KW-0067">ATP-binding</keyword>
<dbReference type="InterPro" id="IPR049437">
    <property type="entry name" value="tRNA-synt_1c_C2"/>
</dbReference>
<evidence type="ECO:0000259" key="12">
    <source>
        <dbReference type="Pfam" id="PF20974"/>
    </source>
</evidence>
<evidence type="ECO:0000256" key="2">
    <source>
        <dbReference type="ARBA" id="ARBA00012836"/>
    </source>
</evidence>
<dbReference type="InterPro" id="IPR004514">
    <property type="entry name" value="Gln-tRNA-synth"/>
</dbReference>
<evidence type="ECO:0000256" key="5">
    <source>
        <dbReference type="ARBA" id="ARBA00022840"/>
    </source>
</evidence>
<dbReference type="InterPro" id="IPR020059">
    <property type="entry name" value="Glu/Gln-tRNA-synth_Ib_codon-bd"/>
</dbReference>
<reference evidence="13 14" key="1">
    <citation type="submission" date="2019-01" db="EMBL/GenBank/DDBJ databases">
        <title>Genomes sequencing and comparative genomics of infectious freshwater microsporidia, Cucumispora dikerogammari and Thelohania contejeani.</title>
        <authorList>
            <person name="Cormier A."/>
            <person name="Giraud I."/>
            <person name="Wattier R."/>
            <person name="Teixeira M."/>
            <person name="Grandjean F."/>
            <person name="Rigaud T."/>
            <person name="Cordaux R."/>
        </authorList>
    </citation>
    <scope>NUCLEOTIDE SEQUENCE [LARGE SCALE GENOMIC DNA]</scope>
    <source>
        <strain evidence="13">T1</strain>
        <tissue evidence="13">Spores</tissue>
    </source>
</reference>
<feature type="domain" description="Glutamyl/glutaminyl-tRNA synthetase class Ib catalytic" evidence="10">
    <location>
        <begin position="194"/>
        <end position="498"/>
    </location>
</feature>
<feature type="domain" description="tRNA synthetases class I (E and Q) anti-codon binding" evidence="12">
    <location>
        <begin position="598"/>
        <end position="669"/>
    </location>
</feature>
<evidence type="ECO:0000256" key="3">
    <source>
        <dbReference type="ARBA" id="ARBA00022598"/>
    </source>
</evidence>
<sequence>MEDNALLDRMEALGINPIKSQELLKNKRVRDNFVCIFGISKTNNKLFFSLALTLSSSGNEALPILVKGIEKKQILHEQILKGCINANPKTEEELMEFIESTLLTDAEMEQEISKLKGTKKEIMKAVSRHPKLKYASSKKVNEIVDRIDNIERGTSKKRDWLSEGQLSKIHRPGENPQKTQEIMDAHLERTGGMVITRFPPEPNGFLHIGHAKAMNLSFEFAKKYGGKTYLRFDDTNPKNEKKEYYESIKKDVEWLGFTPCEVRTASGYFEEMIKFAFKLIRKGKAYVCHMQAEEIRKCRKEGNLISPWRDRSAAVNEALFQEMIDGKWNEGEICLRLKMDIESKNPLMYDLIAYRVIKKEHPITGNKYCVYPSYDFTHCINDSLEDITHSFCSREFYVREESYYWLLDELDLYKPVQWEFSRLNISNTVLSKRKLTKLVEAGIVNGWDDPRLYTIGGIRRRGFTPAAVNKFVQSVGITFSESIIDVKLLENYVREDLNMCARRIMCVKNPLKIKILNFDGPSKIEIEDMPGSEIKRWVEVSDILYIEKSDFMENPTDDFQRLTLNQSVGLMKLFPIKVREVTEDGLIVERSNEKPKKFIHWVSEFNTPVELRFYYPLFKSFNPEESKDFMEDINENTLEIFNGLADNRIKDSKVGDKFQFLRMGYFCVDSDTSASKIVLNLTLSLKNIV</sequence>
<comment type="similarity">
    <text evidence="1 9">Belongs to the class-I aminoacyl-tRNA synthetase family.</text>
</comment>
<dbReference type="Proteomes" id="UP001516464">
    <property type="component" value="Unassembled WGS sequence"/>
</dbReference>
<dbReference type="Pfam" id="PF00749">
    <property type="entry name" value="tRNA-synt_1c"/>
    <property type="match status" value="1"/>
</dbReference>
<evidence type="ECO:0000259" key="11">
    <source>
        <dbReference type="Pfam" id="PF03950"/>
    </source>
</evidence>
<dbReference type="Gene3D" id="3.40.50.620">
    <property type="entry name" value="HUPs"/>
    <property type="match status" value="1"/>
</dbReference>
<dbReference type="Gene3D" id="2.40.240.10">
    <property type="entry name" value="Ribosomal Protein L25, Chain P"/>
    <property type="match status" value="2"/>
</dbReference>
<dbReference type="InterPro" id="IPR000924">
    <property type="entry name" value="Glu/Gln-tRNA-synth"/>
</dbReference>
<dbReference type="SUPFAM" id="SSF50715">
    <property type="entry name" value="Ribosomal protein L25-like"/>
    <property type="match status" value="1"/>
</dbReference>
<keyword evidence="6 9" id="KW-0648">Protein biosynthesis</keyword>
<dbReference type="InterPro" id="IPR011035">
    <property type="entry name" value="Ribosomal_bL25/Gln-tRNA_synth"/>
</dbReference>
<dbReference type="PROSITE" id="PS00178">
    <property type="entry name" value="AA_TRNA_LIGASE_I"/>
    <property type="match status" value="1"/>
</dbReference>
<dbReference type="SUPFAM" id="SSF52374">
    <property type="entry name" value="Nucleotidylyl transferase"/>
    <property type="match status" value="1"/>
</dbReference>
<evidence type="ECO:0000313" key="14">
    <source>
        <dbReference type="Proteomes" id="UP001516464"/>
    </source>
</evidence>
<evidence type="ECO:0000256" key="6">
    <source>
        <dbReference type="ARBA" id="ARBA00022917"/>
    </source>
</evidence>
<evidence type="ECO:0000259" key="10">
    <source>
        <dbReference type="Pfam" id="PF00749"/>
    </source>
</evidence>
<comment type="catalytic activity">
    <reaction evidence="8">
        <text>tRNA(Gln) + L-glutamine + ATP = L-glutaminyl-tRNA(Gln) + AMP + diphosphate</text>
        <dbReference type="Rhea" id="RHEA:20121"/>
        <dbReference type="Rhea" id="RHEA-COMP:9662"/>
        <dbReference type="Rhea" id="RHEA-COMP:9681"/>
        <dbReference type="ChEBI" id="CHEBI:30616"/>
        <dbReference type="ChEBI" id="CHEBI:33019"/>
        <dbReference type="ChEBI" id="CHEBI:58359"/>
        <dbReference type="ChEBI" id="CHEBI:78442"/>
        <dbReference type="ChEBI" id="CHEBI:78521"/>
        <dbReference type="ChEBI" id="CHEBI:456215"/>
        <dbReference type="EC" id="6.1.1.18"/>
    </reaction>
</comment>
<dbReference type="EC" id="6.1.1.18" evidence="2"/>
<dbReference type="PANTHER" id="PTHR43097">
    <property type="entry name" value="GLUTAMINE-TRNA LIGASE"/>
    <property type="match status" value="1"/>
</dbReference>
<evidence type="ECO:0000256" key="4">
    <source>
        <dbReference type="ARBA" id="ARBA00022741"/>
    </source>
</evidence>
<dbReference type="InterPro" id="IPR020056">
    <property type="entry name" value="Rbsml_bL25/Gln-tRNA_synth_N"/>
</dbReference>